<organism evidence="1 2">
    <name type="scientific">Basidiobolus ranarum</name>
    <dbReference type="NCBI Taxonomy" id="34480"/>
    <lineage>
        <taxon>Eukaryota</taxon>
        <taxon>Fungi</taxon>
        <taxon>Fungi incertae sedis</taxon>
        <taxon>Zoopagomycota</taxon>
        <taxon>Entomophthoromycotina</taxon>
        <taxon>Basidiobolomycetes</taxon>
        <taxon>Basidiobolales</taxon>
        <taxon>Basidiobolaceae</taxon>
        <taxon>Basidiobolus</taxon>
    </lineage>
</organism>
<reference evidence="1 2" key="1">
    <citation type="submission" date="2023-04" db="EMBL/GenBank/DDBJ databases">
        <title>Genome of Basidiobolus ranarum AG-B5.</title>
        <authorList>
            <person name="Stajich J.E."/>
            <person name="Carter-House D."/>
            <person name="Gryganskyi A."/>
        </authorList>
    </citation>
    <scope>NUCLEOTIDE SEQUENCE [LARGE SCALE GENOMIC DNA]</scope>
    <source>
        <strain evidence="1 2">AG-B5</strain>
    </source>
</reference>
<dbReference type="EMBL" id="JASJQH010007360">
    <property type="protein sequence ID" value="KAK9710208.1"/>
    <property type="molecule type" value="Genomic_DNA"/>
</dbReference>
<evidence type="ECO:0000313" key="2">
    <source>
        <dbReference type="Proteomes" id="UP001479436"/>
    </source>
</evidence>
<sequence>MSTISMNIHLREAQFMSSEVSKHLQPTLNIKRKLSGDLQPLDHFKHHLTFFSETQGYRDAQHYVTSSGRRCAVGHIFDSVLSTHEKRP</sequence>
<proteinExistence type="predicted"/>
<accession>A0ABR2VYB4</accession>
<evidence type="ECO:0000313" key="1">
    <source>
        <dbReference type="EMBL" id="KAK9710208.1"/>
    </source>
</evidence>
<gene>
    <name evidence="1" type="ORF">K7432_008599</name>
</gene>
<keyword evidence="2" id="KW-1185">Reference proteome</keyword>
<dbReference type="Proteomes" id="UP001479436">
    <property type="component" value="Unassembled WGS sequence"/>
</dbReference>
<comment type="caution">
    <text evidence="1">The sequence shown here is derived from an EMBL/GenBank/DDBJ whole genome shotgun (WGS) entry which is preliminary data.</text>
</comment>
<name>A0ABR2VYB4_9FUNG</name>
<protein>
    <submittedName>
        <fullName evidence="1">Uncharacterized protein</fullName>
    </submittedName>
</protein>